<reference evidence="2 3" key="1">
    <citation type="submission" date="2019-06" db="EMBL/GenBank/DDBJ databases">
        <title>Sequencing the genomes of 1000 actinobacteria strains.</title>
        <authorList>
            <person name="Klenk H.-P."/>
        </authorList>
    </citation>
    <scope>NUCLEOTIDE SEQUENCE [LARGE SCALE GENOMIC DNA]</scope>
    <source>
        <strain evidence="2 3">DSM 10596</strain>
    </source>
</reference>
<organism evidence="2 3">
    <name type="scientific">Rarobacter incanus</name>
    <dbReference type="NCBI Taxonomy" id="153494"/>
    <lineage>
        <taxon>Bacteria</taxon>
        <taxon>Bacillati</taxon>
        <taxon>Actinomycetota</taxon>
        <taxon>Actinomycetes</taxon>
        <taxon>Micrococcales</taxon>
        <taxon>Rarobacteraceae</taxon>
        <taxon>Rarobacter</taxon>
    </lineage>
</organism>
<feature type="transmembrane region" description="Helical" evidence="1">
    <location>
        <begin position="90"/>
        <end position="113"/>
    </location>
</feature>
<keyword evidence="1" id="KW-0812">Transmembrane</keyword>
<evidence type="ECO:0000256" key="1">
    <source>
        <dbReference type="SAM" id="Phobius"/>
    </source>
</evidence>
<dbReference type="OrthoDB" id="4350441at2"/>
<dbReference type="EMBL" id="VFNV01000001">
    <property type="protein sequence ID" value="TQK76832.1"/>
    <property type="molecule type" value="Genomic_DNA"/>
</dbReference>
<evidence type="ECO:0000313" key="2">
    <source>
        <dbReference type="EMBL" id="TQK76832.1"/>
    </source>
</evidence>
<feature type="transmembrane region" description="Helical" evidence="1">
    <location>
        <begin position="119"/>
        <end position="140"/>
    </location>
</feature>
<evidence type="ECO:0000313" key="3">
    <source>
        <dbReference type="Proteomes" id="UP000316181"/>
    </source>
</evidence>
<feature type="transmembrane region" description="Helical" evidence="1">
    <location>
        <begin position="48"/>
        <end position="69"/>
    </location>
</feature>
<dbReference type="AlphaFoldDB" id="A0A542SQF7"/>
<proteinExistence type="predicted"/>
<sequence length="424" mass="45171">MNYRQLVAYFVRYGLILWLIPIQLGVSLIVALQRGAQWRGDVIWTLDWLGVALTVIAPLVAGFAAVDAARLLGKVSYLEDNRISRTPHIALVWAYGIAVTAVQVLTLVIALIVSQPSSVPASALLVALNQSLVLIVMVGLGSLAGRLGGSVFGGILAVLAGAVVMFAFGYSDTYLSPFDYGGATVPRIGYIYNTTALLAQTAMLALLTVALSMTRLTNRGPRRALRLADAGGIAGILVAVMVIVLVAPAQRLSPSDERPTTCGAAATIPTCFYPEHRRVASAYTEQFWVLATAAMDKGYPAFLPTQVVEASQTYHPRTQDPSVGEFIVSSAGLAGETPTLWEIALGILEPGHCAQLQTDIAPSQRYADDLNSLIGTWLHLVDPSAAEMAGLVGIKLLSPEEVADLVEAFRTCNYPYFTVEPAGQ</sequence>
<keyword evidence="1" id="KW-0472">Membrane</keyword>
<evidence type="ECO:0008006" key="4">
    <source>
        <dbReference type="Google" id="ProtNLM"/>
    </source>
</evidence>
<feature type="transmembrane region" description="Helical" evidence="1">
    <location>
        <begin position="147"/>
        <end position="170"/>
    </location>
</feature>
<comment type="caution">
    <text evidence="2">The sequence shown here is derived from an EMBL/GenBank/DDBJ whole genome shotgun (WGS) entry which is preliminary data.</text>
</comment>
<gene>
    <name evidence="2" type="ORF">FB389_1527</name>
</gene>
<protein>
    <recommendedName>
        <fullName evidence="4">ABC-2 type transport system permease protein</fullName>
    </recommendedName>
</protein>
<feature type="transmembrane region" description="Helical" evidence="1">
    <location>
        <begin position="12"/>
        <end position="36"/>
    </location>
</feature>
<keyword evidence="1" id="KW-1133">Transmembrane helix</keyword>
<feature type="transmembrane region" description="Helical" evidence="1">
    <location>
        <begin position="224"/>
        <end position="247"/>
    </location>
</feature>
<name>A0A542SQF7_9MICO</name>
<keyword evidence="3" id="KW-1185">Reference proteome</keyword>
<dbReference type="Proteomes" id="UP000316181">
    <property type="component" value="Unassembled WGS sequence"/>
</dbReference>
<accession>A0A542SQF7</accession>
<feature type="transmembrane region" description="Helical" evidence="1">
    <location>
        <begin position="190"/>
        <end position="212"/>
    </location>
</feature>